<name>A0ABS6MRM0_9GAMM</name>
<keyword evidence="3" id="KW-1185">Reference proteome</keyword>
<dbReference type="PROSITE" id="PS50883">
    <property type="entry name" value="EAL"/>
    <property type="match status" value="1"/>
</dbReference>
<dbReference type="InterPro" id="IPR050706">
    <property type="entry name" value="Cyclic-di-GMP_PDE-like"/>
</dbReference>
<gene>
    <name evidence="2" type="ORF">KRX52_01395</name>
</gene>
<dbReference type="InterPro" id="IPR001633">
    <property type="entry name" value="EAL_dom"/>
</dbReference>
<dbReference type="Pfam" id="PF00563">
    <property type="entry name" value="EAL"/>
    <property type="match status" value="1"/>
</dbReference>
<organism evidence="2 3">
    <name type="scientific">Geopseudomonas aromaticivorans</name>
    <dbReference type="NCBI Taxonomy" id="2849492"/>
    <lineage>
        <taxon>Bacteria</taxon>
        <taxon>Pseudomonadati</taxon>
        <taxon>Pseudomonadota</taxon>
        <taxon>Gammaproteobacteria</taxon>
        <taxon>Pseudomonadales</taxon>
        <taxon>Pseudomonadaceae</taxon>
        <taxon>Geopseudomonas</taxon>
    </lineage>
</organism>
<dbReference type="SMART" id="SM00052">
    <property type="entry name" value="EAL"/>
    <property type="match status" value="1"/>
</dbReference>
<feature type="domain" description="EAL" evidence="1">
    <location>
        <begin position="1"/>
        <end position="241"/>
    </location>
</feature>
<proteinExistence type="predicted"/>
<evidence type="ECO:0000313" key="3">
    <source>
        <dbReference type="Proteomes" id="UP000813068"/>
    </source>
</evidence>
<dbReference type="PANTHER" id="PTHR33121">
    <property type="entry name" value="CYCLIC DI-GMP PHOSPHODIESTERASE PDEF"/>
    <property type="match status" value="1"/>
</dbReference>
<evidence type="ECO:0000313" key="2">
    <source>
        <dbReference type="EMBL" id="MBV2131452.1"/>
    </source>
</evidence>
<sequence>MFDGQPFAVFQPVVDTATGLIAGIEALARLRDADGHLHSAGPLFANPKTNQAALRRLDRTVRDQALQSLHQAPTDWFLSLNISPRWISRLRPGQPLPSLRQLEELDVAPTRVVFEITELGAPSQRLIDAVRQYRAAGARIAVDDFGAGYSQLDRVLALQPDILKLDMRLFQAAARGGPSSEVVKALAQMAEKTGCQIIAEGVETEAELDFALECGARYVQGFLFAAGQPEFFASDAFSRRFATLRDHYVQRKLAERARLIELRRQLGELMGQLRPWAESRAGAGAMPLMTEYPWLLRIYQCDRTGSQVTPNIERQAGGWREDPSYLRHNWSWRPYFHQLLAEGLDEWRLTLSPTYRDATTNQYCLTAGQCIDSGRRLLLLDIDAAALSACPRVAASRPVPVGLTAS</sequence>
<dbReference type="InterPro" id="IPR018842">
    <property type="entry name" value="YkuI_C"/>
</dbReference>
<protein>
    <submittedName>
        <fullName evidence="2">EAL domain-containing protein</fullName>
    </submittedName>
</protein>
<dbReference type="CDD" id="cd01948">
    <property type="entry name" value="EAL"/>
    <property type="match status" value="1"/>
</dbReference>
<dbReference type="RefSeq" id="WP_217679355.1">
    <property type="nucleotide sequence ID" value="NZ_JAHRGL010000001.1"/>
</dbReference>
<dbReference type="EMBL" id="JAHRGL010000001">
    <property type="protein sequence ID" value="MBV2131452.1"/>
    <property type="molecule type" value="Genomic_DNA"/>
</dbReference>
<dbReference type="Proteomes" id="UP000813068">
    <property type="component" value="Unassembled WGS sequence"/>
</dbReference>
<evidence type="ECO:0000259" key="1">
    <source>
        <dbReference type="PROSITE" id="PS50883"/>
    </source>
</evidence>
<comment type="caution">
    <text evidence="2">The sequence shown here is derived from an EMBL/GenBank/DDBJ whole genome shotgun (WGS) entry which is preliminary data.</text>
</comment>
<dbReference type="PANTHER" id="PTHR33121:SF82">
    <property type="entry name" value="SIGNAL TRANSDUCTION PROTEIN CONTAINING A EAL DOMAIN"/>
    <property type="match status" value="1"/>
</dbReference>
<accession>A0ABS6MRM0</accession>
<reference evidence="2 3" key="1">
    <citation type="submission" date="2021-06" db="EMBL/GenBank/DDBJ databases">
        <title>Differences between aerobic and microaerobic xylene degrading microbial communities.</title>
        <authorList>
            <person name="Banerjee S."/>
            <person name="Tancsics A."/>
        </authorList>
    </citation>
    <scope>NUCLEOTIDE SEQUENCE [LARGE SCALE GENOMIC DNA]</scope>
    <source>
        <strain evidence="2 3">MAP12</strain>
    </source>
</reference>
<dbReference type="Pfam" id="PF10388">
    <property type="entry name" value="YkuI_C"/>
    <property type="match status" value="1"/>
</dbReference>